<dbReference type="EMBL" id="OZ020104">
    <property type="protein sequence ID" value="CAK9279285.1"/>
    <property type="molecule type" value="Genomic_DNA"/>
</dbReference>
<comment type="cofactor">
    <cofactor evidence="8">
        <name>heme b</name>
        <dbReference type="ChEBI" id="CHEBI:60344"/>
    </cofactor>
    <text evidence="8">Binds 1 heme b (iron(II)-protoporphyrin IX) group per subunit.</text>
</comment>
<dbReference type="Proteomes" id="UP001497444">
    <property type="component" value="Chromosome 9"/>
</dbReference>
<dbReference type="PROSITE" id="PS50873">
    <property type="entry name" value="PEROXIDASE_4"/>
    <property type="match status" value="1"/>
</dbReference>
<keyword evidence="8" id="KW-0106">Calcium</keyword>
<evidence type="ECO:0000256" key="2">
    <source>
        <dbReference type="ARBA" id="ARBA00022559"/>
    </source>
</evidence>
<accession>A0ABP0XL84</accession>
<name>A0ABP0XL84_9BRYO</name>
<reference evidence="10" key="1">
    <citation type="submission" date="2024-02" db="EMBL/GenBank/DDBJ databases">
        <authorList>
            <consortium name="ELIXIR-Norway"/>
            <consortium name="Elixir Norway"/>
        </authorList>
    </citation>
    <scope>NUCLEOTIDE SEQUENCE</scope>
</reference>
<dbReference type="InterPro" id="IPR019794">
    <property type="entry name" value="Peroxidases_AS"/>
</dbReference>
<evidence type="ECO:0000313" key="10">
    <source>
        <dbReference type="EMBL" id="CAK9279285.1"/>
    </source>
</evidence>
<organism evidence="10 11">
    <name type="scientific">Sphagnum jensenii</name>
    <dbReference type="NCBI Taxonomy" id="128206"/>
    <lineage>
        <taxon>Eukaryota</taxon>
        <taxon>Viridiplantae</taxon>
        <taxon>Streptophyta</taxon>
        <taxon>Embryophyta</taxon>
        <taxon>Bryophyta</taxon>
        <taxon>Sphagnophytina</taxon>
        <taxon>Sphagnopsida</taxon>
        <taxon>Sphagnales</taxon>
        <taxon>Sphagnaceae</taxon>
        <taxon>Sphagnum</taxon>
    </lineage>
</organism>
<gene>
    <name evidence="10" type="ORF">CSSPJE1EN1_LOCUS24763</name>
</gene>
<evidence type="ECO:0000256" key="1">
    <source>
        <dbReference type="ARBA" id="ARBA00000189"/>
    </source>
</evidence>
<feature type="signal peptide" evidence="8">
    <location>
        <begin position="1"/>
        <end position="27"/>
    </location>
</feature>
<dbReference type="PROSITE" id="PS00436">
    <property type="entry name" value="PEROXIDASE_2"/>
    <property type="match status" value="1"/>
</dbReference>
<evidence type="ECO:0000256" key="7">
    <source>
        <dbReference type="ARBA" id="ARBA00023157"/>
    </source>
</evidence>
<keyword evidence="8" id="KW-0376">Hydrogen peroxide</keyword>
<keyword evidence="6 8" id="KW-0408">Iron</keyword>
<dbReference type="InterPro" id="IPR010255">
    <property type="entry name" value="Haem_peroxidase_sf"/>
</dbReference>
<comment type="function">
    <text evidence="8">Removal of H(2)O(2), oxidation of toxic reductants, biosynthesis and degradation of lignin, suberization, auxin catabolism, response to environmental stresses such as wounding, pathogen attack and oxidative stress.</text>
</comment>
<evidence type="ECO:0000256" key="6">
    <source>
        <dbReference type="ARBA" id="ARBA00023004"/>
    </source>
</evidence>
<evidence type="ECO:0000256" key="4">
    <source>
        <dbReference type="ARBA" id="ARBA00022723"/>
    </source>
</evidence>
<dbReference type="PANTHER" id="PTHR31388">
    <property type="entry name" value="PEROXIDASE 72-RELATED"/>
    <property type="match status" value="1"/>
</dbReference>
<evidence type="ECO:0000256" key="5">
    <source>
        <dbReference type="ARBA" id="ARBA00023002"/>
    </source>
</evidence>
<keyword evidence="8" id="KW-0964">Secreted</keyword>
<keyword evidence="2 8" id="KW-0575">Peroxidase</keyword>
<dbReference type="PRINTS" id="PR00461">
    <property type="entry name" value="PLPEROXIDASE"/>
</dbReference>
<evidence type="ECO:0000256" key="3">
    <source>
        <dbReference type="ARBA" id="ARBA00022617"/>
    </source>
</evidence>
<keyword evidence="11" id="KW-1185">Reference proteome</keyword>
<dbReference type="InterPro" id="IPR033905">
    <property type="entry name" value="Secretory_peroxidase"/>
</dbReference>
<feature type="domain" description="Plant heme peroxidase family profile" evidence="9">
    <location>
        <begin position="30"/>
        <end position="328"/>
    </location>
</feature>
<keyword evidence="4 8" id="KW-0479">Metal-binding</keyword>
<protein>
    <recommendedName>
        <fullName evidence="8">Peroxidase</fullName>
        <ecNumber evidence="8">1.11.1.7</ecNumber>
    </recommendedName>
</protein>
<dbReference type="Pfam" id="PF00141">
    <property type="entry name" value="peroxidase"/>
    <property type="match status" value="1"/>
</dbReference>
<keyword evidence="5 8" id="KW-0560">Oxidoreductase</keyword>
<dbReference type="EC" id="1.11.1.7" evidence="8"/>
<proteinExistence type="inferred from homology"/>
<feature type="chain" id="PRO_5044960363" description="Peroxidase" evidence="8">
    <location>
        <begin position="28"/>
        <end position="355"/>
    </location>
</feature>
<evidence type="ECO:0000313" key="11">
    <source>
        <dbReference type="Proteomes" id="UP001497444"/>
    </source>
</evidence>
<keyword evidence="8" id="KW-0732">Signal</keyword>
<dbReference type="CDD" id="cd00693">
    <property type="entry name" value="secretory_peroxidase"/>
    <property type="match status" value="1"/>
</dbReference>
<evidence type="ECO:0000259" key="9">
    <source>
        <dbReference type="PROSITE" id="PS50873"/>
    </source>
</evidence>
<dbReference type="SUPFAM" id="SSF48113">
    <property type="entry name" value="Heme-dependent peroxidases"/>
    <property type="match status" value="1"/>
</dbReference>
<dbReference type="Gene3D" id="1.10.420.10">
    <property type="entry name" value="Peroxidase, domain 2"/>
    <property type="match status" value="1"/>
</dbReference>
<dbReference type="Gene3D" id="1.10.520.10">
    <property type="match status" value="1"/>
</dbReference>
<dbReference type="InterPro" id="IPR000823">
    <property type="entry name" value="Peroxidase_pln"/>
</dbReference>
<comment type="subcellular location">
    <subcellularLocation>
        <location evidence="8">Secreted</location>
    </subcellularLocation>
</comment>
<evidence type="ECO:0000256" key="8">
    <source>
        <dbReference type="RuleBase" id="RU362060"/>
    </source>
</evidence>
<comment type="similarity">
    <text evidence="8">Belongs to the peroxidase family. Classical plant (class III) peroxidase subfamily.</text>
</comment>
<keyword evidence="3 8" id="KW-0349">Heme</keyword>
<dbReference type="InterPro" id="IPR002016">
    <property type="entry name" value="Haem_peroxidase"/>
</dbReference>
<dbReference type="PRINTS" id="PR00458">
    <property type="entry name" value="PEROXIDASE"/>
</dbReference>
<comment type="cofactor">
    <cofactor evidence="8">
        <name>Ca(2+)</name>
        <dbReference type="ChEBI" id="CHEBI:29108"/>
    </cofactor>
    <text evidence="8">Binds 2 calcium ions per subunit.</text>
</comment>
<comment type="catalytic activity">
    <reaction evidence="1 8">
        <text>2 a phenolic donor + H2O2 = 2 a phenolic radical donor + 2 H2O</text>
        <dbReference type="Rhea" id="RHEA:56136"/>
        <dbReference type="ChEBI" id="CHEBI:15377"/>
        <dbReference type="ChEBI" id="CHEBI:16240"/>
        <dbReference type="ChEBI" id="CHEBI:139520"/>
        <dbReference type="ChEBI" id="CHEBI:139521"/>
        <dbReference type="EC" id="1.11.1.7"/>
    </reaction>
</comment>
<dbReference type="PANTHER" id="PTHR31388:SF5">
    <property type="entry name" value="PEROXIDASE"/>
    <property type="match status" value="1"/>
</dbReference>
<sequence length="355" mass="38760">MHVIDMALLLLILLTMFLQEHITSIEACNKLTPDFYSESCPQLEHIVQTVVKAAVLKETRMAASLMRLEFHDCFVSGCDGSLLLDDTANFIGEKTAKANIGSLRGYEVIDEIKAQLEIECPHTVSCADILALVARDSIVEVGGPTWTVEYGRRDSTTANLTLANLDLPSALISGPQLIQNFASKGFNLQQLVALSGGHTIGFARCAPIAPSLYGPLTDENSMNTAYHTFLEKACPNGSAPSLIPLDDGTPGKFDSSYYTKLLEGNGALHSDRIMIDESGRTVLEYVSLFAKDQECFFNDFAKAMVLMGRLQPLTGSEGQIRTNCHFVNPPSKLKTIPKTFNHKLPLRTPAADLHP</sequence>
<keyword evidence="7" id="KW-1015">Disulfide bond</keyword>